<proteinExistence type="predicted"/>
<gene>
    <name evidence="2" type="ORF">BUALT_Bualt01G0099800</name>
</gene>
<accession>A0AAV6Y6Y6</accession>
<dbReference type="EMBL" id="WHWC01000001">
    <property type="protein sequence ID" value="KAG8390594.1"/>
    <property type="molecule type" value="Genomic_DNA"/>
</dbReference>
<name>A0AAV6Y6Y6_9LAMI</name>
<evidence type="ECO:0000313" key="2">
    <source>
        <dbReference type="EMBL" id="KAG8390594.1"/>
    </source>
</evidence>
<feature type="compositionally biased region" description="Low complexity" evidence="1">
    <location>
        <begin position="92"/>
        <end position="106"/>
    </location>
</feature>
<keyword evidence="3" id="KW-1185">Reference proteome</keyword>
<dbReference type="AlphaFoldDB" id="A0AAV6Y6Y6"/>
<evidence type="ECO:0000256" key="1">
    <source>
        <dbReference type="SAM" id="MobiDB-lite"/>
    </source>
</evidence>
<evidence type="ECO:0000313" key="3">
    <source>
        <dbReference type="Proteomes" id="UP000826271"/>
    </source>
</evidence>
<organism evidence="2 3">
    <name type="scientific">Buddleja alternifolia</name>
    <dbReference type="NCBI Taxonomy" id="168488"/>
    <lineage>
        <taxon>Eukaryota</taxon>
        <taxon>Viridiplantae</taxon>
        <taxon>Streptophyta</taxon>
        <taxon>Embryophyta</taxon>
        <taxon>Tracheophyta</taxon>
        <taxon>Spermatophyta</taxon>
        <taxon>Magnoliopsida</taxon>
        <taxon>eudicotyledons</taxon>
        <taxon>Gunneridae</taxon>
        <taxon>Pentapetalae</taxon>
        <taxon>asterids</taxon>
        <taxon>lamiids</taxon>
        <taxon>Lamiales</taxon>
        <taxon>Scrophulariaceae</taxon>
        <taxon>Buddlejeae</taxon>
        <taxon>Buddleja</taxon>
    </lineage>
</organism>
<reference evidence="2" key="1">
    <citation type="submission" date="2019-10" db="EMBL/GenBank/DDBJ databases">
        <authorList>
            <person name="Zhang R."/>
            <person name="Pan Y."/>
            <person name="Wang J."/>
            <person name="Ma R."/>
            <person name="Yu S."/>
        </authorList>
    </citation>
    <scope>NUCLEOTIDE SEQUENCE</scope>
    <source>
        <strain evidence="2">LA-IB0</strain>
        <tissue evidence="2">Leaf</tissue>
    </source>
</reference>
<sequence length="174" mass="19615">MKTGCRRRHGAHLSIFPNLRRHIDSASSTICIESYNVDKLVDHLRSEYREYHCKPRGPFTKSVNQIIVENSRRIASKRRKVGDGDGDVLYNSGGPSSSVTTSSSSSEATYDSWEDAVHGEKFIDLTKSMLRGNLANKQGRKRKEVKEAVELEIDNNNNNNKKDVKTKKNTTATM</sequence>
<protein>
    <submittedName>
        <fullName evidence="2">Uncharacterized protein</fullName>
    </submittedName>
</protein>
<feature type="region of interest" description="Disordered" evidence="1">
    <location>
        <begin position="77"/>
        <end position="111"/>
    </location>
</feature>
<comment type="caution">
    <text evidence="2">The sequence shown here is derived from an EMBL/GenBank/DDBJ whole genome shotgun (WGS) entry which is preliminary data.</text>
</comment>
<dbReference type="Proteomes" id="UP000826271">
    <property type="component" value="Unassembled WGS sequence"/>
</dbReference>
<feature type="region of interest" description="Disordered" evidence="1">
    <location>
        <begin position="153"/>
        <end position="174"/>
    </location>
</feature>